<evidence type="ECO:0000259" key="13">
    <source>
        <dbReference type="PROSITE" id="PS50847"/>
    </source>
</evidence>
<sequence length="1158" mass="125631">MKVWKKCGALFLTVLLCITMMAVPALAASDSQDGFEVTLTTDKEEYSKGEEIAATLTVTNTNDTAVSNVSLENLIPDGYKLADGSEAAKQVESLGAGETVSMTVTYVAEESDAGEDKPNTGDDNKENTEKPDTGDNSGNTGNIGENKGNTTTGGGTDKEKKSDVESGNKNNTTENKDTTEKAADKTSLTPTTGDNTNIAVWVVLLLLAGSGIVVLILKKKKNGKKFLSLFLCLTMLGTTSMGFSTSAEAAEVENESISISENILVDNNELEIKAIVKYDRDMKSEEEPTDAGEISFRKPSDDHIVSDEATGDYFVDNEILLTAREGTAREEIEKIVSEINGVIVGCIEITNDYQIEISEAKTVSELNEIVEQLKANNAVDDITIHYVDEIEFDAIPNDSKWASEEWSSDYPEGTNWGVEAINAMEAWEHYDEMSYVKVGIIDTMFDTNQEDLVYTKVWNNPESIYSEKDEKNRTHGTHVAGILAAGYNNTIGIAGVAPKVTLYGYSILGEQSDSVITDSNKNLTGYMEWKYALAKLITSNCKVINVSIGLTKPDADVSMEQGNILGSFLDKMLHKGYDFVIVQSAGNSIKNESTQLYETTNAINSGLFCWITIPEVKDRIIVVGNIGSNGSHKNGLFGWFGERVFDGFFFARGSNYGERIDVVAPGTDIYSTLPKNKYGNKTGTSMATPHVSGIATMCFSVNPSLSGTQVKNIIVGTATTTVTDHNSKDTSTDIAHKELLTYRMVNAGAAVELALNTQGEAISPVNPSTGIVMGNVRGYDDDHQVVELNDVNVSAYRISDYDGNLSEYASATKSDSDGNYELVLEDGQYYINIYKEGYLPFAICDVTVTNNQITYLDNVILWGDSGAEVSNYIHGTVRSALTGSAISDVTVRLRPGWDNKNGTLATVVETDADAVTVTDDNGQYSLEVLEGCYTAEFSKEGYITGYANVICTNMDNADQDGVITPVLSDDEYRIVLTWSSTPSDLDSHLSGPLSTGERFHVYYSDMSAFDNGETVATLDLDDTSSYGPETITLKKTQDGIYKYAVHDYSNRSNASSTELSMSGAKVKLYCGNTLLATYNVPINVAGNIWNVFEIEGDTVQTINTMGSKSNPSMIFSDDVSGVSETALDIDKEQFGENKAVVDSGADSDFKKELDISEE</sequence>
<feature type="transmembrane region" description="Helical" evidence="11">
    <location>
        <begin position="226"/>
        <end position="244"/>
    </location>
</feature>
<evidence type="ECO:0000256" key="5">
    <source>
        <dbReference type="ARBA" id="ARBA00022729"/>
    </source>
</evidence>
<dbReference type="InterPro" id="IPR015500">
    <property type="entry name" value="Peptidase_S8_subtilisin-rel"/>
</dbReference>
<evidence type="ECO:0000313" key="15">
    <source>
        <dbReference type="Proteomes" id="UP000095709"/>
    </source>
</evidence>
<feature type="active site" description="Charge relay system" evidence="9">
    <location>
        <position position="475"/>
    </location>
</feature>
<dbReference type="Pfam" id="PF00082">
    <property type="entry name" value="Peptidase_S8"/>
    <property type="match status" value="1"/>
</dbReference>
<keyword evidence="2" id="KW-0134">Cell wall</keyword>
<feature type="transmembrane region" description="Helical" evidence="11">
    <location>
        <begin position="198"/>
        <end position="217"/>
    </location>
</feature>
<evidence type="ECO:0000256" key="4">
    <source>
        <dbReference type="ARBA" id="ARBA00022670"/>
    </source>
</evidence>
<dbReference type="InterPro" id="IPR013784">
    <property type="entry name" value="Carb-bd-like_fold"/>
</dbReference>
<dbReference type="RefSeq" id="WP_055266184.1">
    <property type="nucleotide sequence ID" value="NZ_CZAL01000006.1"/>
</dbReference>
<dbReference type="InterPro" id="IPR019931">
    <property type="entry name" value="LPXTG_anchor"/>
</dbReference>
<feature type="region of interest" description="Disordered" evidence="10">
    <location>
        <begin position="109"/>
        <end position="191"/>
    </location>
</feature>
<dbReference type="InterPro" id="IPR050131">
    <property type="entry name" value="Peptidase_S8_subtilisin-like"/>
</dbReference>
<dbReference type="InterPro" id="IPR023828">
    <property type="entry name" value="Peptidase_S8_Ser-AS"/>
</dbReference>
<feature type="domain" description="Gram-positive cocci surface proteins LPxTG" evidence="13">
    <location>
        <begin position="189"/>
        <end position="227"/>
    </location>
</feature>
<keyword evidence="8" id="KW-0572">Peptidoglycan-anchor</keyword>
<dbReference type="GO" id="GO:0006508">
    <property type="term" value="P:proteolysis"/>
    <property type="evidence" value="ECO:0007669"/>
    <property type="project" value="UniProtKB-KW"/>
</dbReference>
<keyword evidence="7 9" id="KW-0720">Serine protease</keyword>
<evidence type="ECO:0000256" key="6">
    <source>
        <dbReference type="ARBA" id="ARBA00022801"/>
    </source>
</evidence>
<dbReference type="GO" id="GO:0030246">
    <property type="term" value="F:carbohydrate binding"/>
    <property type="evidence" value="ECO:0007669"/>
    <property type="project" value="InterPro"/>
</dbReference>
<keyword evidence="11" id="KW-0812">Transmembrane</keyword>
<evidence type="ECO:0000256" key="8">
    <source>
        <dbReference type="ARBA" id="ARBA00023088"/>
    </source>
</evidence>
<dbReference type="AlphaFoldDB" id="A0A174KPR3"/>
<feature type="active site" description="Charge relay system" evidence="9">
    <location>
        <position position="685"/>
    </location>
</feature>
<dbReference type="EMBL" id="CZAL01000006">
    <property type="protein sequence ID" value="CUP14013.1"/>
    <property type="molecule type" value="Genomic_DNA"/>
</dbReference>
<dbReference type="PROSITE" id="PS50847">
    <property type="entry name" value="GRAM_POS_ANCHORING"/>
    <property type="match status" value="1"/>
</dbReference>
<keyword evidence="6 9" id="KW-0378">Hydrolase</keyword>
<organism evidence="14 15">
    <name type="scientific">Fusicatenibacter saccharivorans</name>
    <dbReference type="NCBI Taxonomy" id="1150298"/>
    <lineage>
        <taxon>Bacteria</taxon>
        <taxon>Bacillati</taxon>
        <taxon>Bacillota</taxon>
        <taxon>Clostridia</taxon>
        <taxon>Lachnospirales</taxon>
        <taxon>Lachnospiraceae</taxon>
        <taxon>Fusicatenibacter</taxon>
    </lineage>
</organism>
<evidence type="ECO:0000256" key="10">
    <source>
        <dbReference type="SAM" id="MobiDB-lite"/>
    </source>
</evidence>
<evidence type="ECO:0000313" key="14">
    <source>
        <dbReference type="EMBL" id="CUP14013.1"/>
    </source>
</evidence>
<dbReference type="InterPro" id="IPR000209">
    <property type="entry name" value="Peptidase_S8/S53_dom"/>
</dbReference>
<dbReference type="EC" id="3.4.21.62" evidence="14"/>
<dbReference type="PANTHER" id="PTHR43806:SF11">
    <property type="entry name" value="CEREVISIN-RELATED"/>
    <property type="match status" value="1"/>
</dbReference>
<dbReference type="PANTHER" id="PTHR43806">
    <property type="entry name" value="PEPTIDASE S8"/>
    <property type="match status" value="1"/>
</dbReference>
<dbReference type="PROSITE" id="PS00137">
    <property type="entry name" value="SUBTILASE_HIS"/>
    <property type="match status" value="1"/>
</dbReference>
<dbReference type="Proteomes" id="UP000095709">
    <property type="component" value="Unassembled WGS sequence"/>
</dbReference>
<dbReference type="Gene3D" id="2.60.40.1120">
    <property type="entry name" value="Carboxypeptidase-like, regulatory domain"/>
    <property type="match status" value="2"/>
</dbReference>
<dbReference type="PRINTS" id="PR00723">
    <property type="entry name" value="SUBTILISIN"/>
</dbReference>
<dbReference type="GO" id="GO:0004252">
    <property type="term" value="F:serine-type endopeptidase activity"/>
    <property type="evidence" value="ECO:0007669"/>
    <property type="project" value="UniProtKB-UniRule"/>
</dbReference>
<dbReference type="PROSITE" id="PS00138">
    <property type="entry name" value="SUBTILASE_SER"/>
    <property type="match status" value="1"/>
</dbReference>
<keyword evidence="5 12" id="KW-0732">Signal</keyword>
<feature type="compositionally biased region" description="Basic and acidic residues" evidence="10">
    <location>
        <begin position="156"/>
        <end position="166"/>
    </location>
</feature>
<evidence type="ECO:0000256" key="3">
    <source>
        <dbReference type="ARBA" id="ARBA00022525"/>
    </source>
</evidence>
<dbReference type="InterPro" id="IPR022398">
    <property type="entry name" value="Peptidase_S8_His-AS"/>
</dbReference>
<dbReference type="SUPFAM" id="SSF49464">
    <property type="entry name" value="Carboxypeptidase regulatory domain-like"/>
    <property type="match status" value="1"/>
</dbReference>
<feature type="compositionally biased region" description="Basic and acidic residues" evidence="10">
    <location>
        <begin position="114"/>
        <end position="133"/>
    </location>
</feature>
<accession>A0A174KPR3</accession>
<feature type="compositionally biased region" description="Low complexity" evidence="10">
    <location>
        <begin position="138"/>
        <end position="150"/>
    </location>
</feature>
<keyword evidence="11" id="KW-1133">Transmembrane helix</keyword>
<evidence type="ECO:0000256" key="1">
    <source>
        <dbReference type="ARBA" id="ARBA00011073"/>
    </source>
</evidence>
<evidence type="ECO:0000256" key="9">
    <source>
        <dbReference type="PROSITE-ProRule" id="PRU01240"/>
    </source>
</evidence>
<dbReference type="PROSITE" id="PS51892">
    <property type="entry name" value="SUBTILASE"/>
    <property type="match status" value="1"/>
</dbReference>
<dbReference type="SUPFAM" id="SSF52743">
    <property type="entry name" value="Subtilisin-like"/>
    <property type="match status" value="1"/>
</dbReference>
<keyword evidence="3" id="KW-0964">Secreted</keyword>
<feature type="signal peptide" evidence="12">
    <location>
        <begin position="1"/>
        <end position="27"/>
    </location>
</feature>
<dbReference type="Gene3D" id="3.40.50.200">
    <property type="entry name" value="Peptidase S8/S53 domain"/>
    <property type="match status" value="1"/>
</dbReference>
<feature type="chain" id="PRO_5008026335" evidence="12">
    <location>
        <begin position="28"/>
        <end position="1158"/>
    </location>
</feature>
<dbReference type="InterPro" id="IPR013783">
    <property type="entry name" value="Ig-like_fold"/>
</dbReference>
<dbReference type="Gene3D" id="2.60.40.10">
    <property type="entry name" value="Immunoglobulins"/>
    <property type="match status" value="1"/>
</dbReference>
<dbReference type="NCBIfam" id="TIGR01167">
    <property type="entry name" value="LPXTG_anchor"/>
    <property type="match status" value="1"/>
</dbReference>
<gene>
    <name evidence="14" type="primary">apr</name>
    <name evidence="14" type="ORF">ERS852498_01325</name>
</gene>
<feature type="active site" description="Charge relay system" evidence="9">
    <location>
        <position position="442"/>
    </location>
</feature>
<keyword evidence="11" id="KW-0472">Membrane</keyword>
<proteinExistence type="inferred from homology"/>
<dbReference type="InterPro" id="IPR008969">
    <property type="entry name" value="CarboxyPept-like_regulatory"/>
</dbReference>
<feature type="compositionally biased region" description="Basic and acidic residues" evidence="10">
    <location>
        <begin position="174"/>
        <end position="184"/>
    </location>
</feature>
<comment type="similarity">
    <text evidence="1 9">Belongs to the peptidase S8 family.</text>
</comment>
<evidence type="ECO:0000256" key="2">
    <source>
        <dbReference type="ARBA" id="ARBA00022512"/>
    </source>
</evidence>
<keyword evidence="4 9" id="KW-0645">Protease</keyword>
<dbReference type="SUPFAM" id="SSF49452">
    <property type="entry name" value="Starch-binding domain-like"/>
    <property type="match status" value="1"/>
</dbReference>
<protein>
    <submittedName>
        <fullName evidence="14">Subtilisin DY</fullName>
        <ecNumber evidence="14">3.4.21.62</ecNumber>
    </submittedName>
</protein>
<name>A0A174KPR3_9FIRM</name>
<evidence type="ECO:0000256" key="12">
    <source>
        <dbReference type="SAM" id="SignalP"/>
    </source>
</evidence>
<evidence type="ECO:0000256" key="11">
    <source>
        <dbReference type="SAM" id="Phobius"/>
    </source>
</evidence>
<dbReference type="InterPro" id="IPR036852">
    <property type="entry name" value="Peptidase_S8/S53_dom_sf"/>
</dbReference>
<evidence type="ECO:0000256" key="7">
    <source>
        <dbReference type="ARBA" id="ARBA00022825"/>
    </source>
</evidence>
<reference evidence="14 15" key="1">
    <citation type="submission" date="2015-09" db="EMBL/GenBank/DDBJ databases">
        <authorList>
            <consortium name="Pathogen Informatics"/>
        </authorList>
    </citation>
    <scope>NUCLEOTIDE SEQUENCE [LARGE SCALE GENOMIC DNA]</scope>
    <source>
        <strain evidence="14 15">2789STDY5834885</strain>
    </source>
</reference>